<keyword evidence="1" id="KW-0472">Membrane</keyword>
<evidence type="ECO:0000313" key="8">
    <source>
        <dbReference type="Proteomes" id="UP000028980"/>
    </source>
</evidence>
<dbReference type="OrthoDB" id="1099888at2"/>
<feature type="transmembrane region" description="Helical" evidence="1">
    <location>
        <begin position="6"/>
        <end position="36"/>
    </location>
</feature>
<dbReference type="AlphaFoldDB" id="A0A081DDQ7"/>
<protein>
    <recommendedName>
        <fullName evidence="12">DUF4190 domain-containing protein</fullName>
    </recommendedName>
</protein>
<evidence type="ECO:0000313" key="5">
    <source>
        <dbReference type="EMBL" id="KEZ93874.1"/>
    </source>
</evidence>
<evidence type="ECO:0008006" key="12">
    <source>
        <dbReference type="Google" id="ProtNLM"/>
    </source>
</evidence>
<organism evidence="2 8">
    <name type="scientific">Nonlabens ulvanivorans</name>
    <name type="common">Persicivirga ulvanivorans</name>
    <dbReference type="NCBI Taxonomy" id="906888"/>
    <lineage>
        <taxon>Bacteria</taxon>
        <taxon>Pseudomonadati</taxon>
        <taxon>Bacteroidota</taxon>
        <taxon>Flavobacteriia</taxon>
        <taxon>Flavobacteriales</taxon>
        <taxon>Flavobacteriaceae</taxon>
        <taxon>Nonlabens</taxon>
    </lineage>
</organism>
<reference evidence="6 11" key="3">
    <citation type="submission" date="2018-03" db="EMBL/GenBank/DDBJ databases">
        <title>Genomic Encyclopedia of Archaeal and Bacterial Type Strains, Phase II (KMG-II): from individual species to whole genera.</title>
        <authorList>
            <person name="Goeker M."/>
        </authorList>
    </citation>
    <scope>NUCLEOTIDE SEQUENCE [LARGE SCALE GENOMIC DNA]</scope>
    <source>
        <strain evidence="6 11">DSM 22727</strain>
    </source>
</reference>
<sequence>MQKLNTTAIYILSVVGFLCCCFYGIGTIAAIIALVLANKELAKYNADPELYSNGKAMKTAKTLAIVSLVISLIGLAFIIWFYFNQCEFYEWYIEFALNNPGVTEEQLAPLYDAMEEAGCR</sequence>
<accession>A0A081DDQ7</accession>
<evidence type="ECO:0000313" key="11">
    <source>
        <dbReference type="Proteomes" id="UP000239997"/>
    </source>
</evidence>
<dbReference type="Proteomes" id="UP000028531">
    <property type="component" value="Unassembled WGS sequence"/>
</dbReference>
<dbReference type="Proteomes" id="UP000028980">
    <property type="component" value="Unassembled WGS sequence"/>
</dbReference>
<evidence type="ECO:0000313" key="7">
    <source>
        <dbReference type="Proteomes" id="UP000028531"/>
    </source>
</evidence>
<dbReference type="EMBL" id="BBMM01000007">
    <property type="protein sequence ID" value="GAL00930.1"/>
    <property type="molecule type" value="Genomic_DNA"/>
</dbReference>
<dbReference type="Proteomes" id="UP000029226">
    <property type="component" value="Unassembled WGS sequence"/>
</dbReference>
<evidence type="ECO:0000313" key="2">
    <source>
        <dbReference type="EMBL" id="GAK77053.1"/>
    </source>
</evidence>
<name>A0A081DDQ7_NONUL</name>
<keyword evidence="1" id="KW-1133">Transmembrane helix</keyword>
<comment type="caution">
    <text evidence="2">The sequence shown here is derived from an EMBL/GenBank/DDBJ whole genome shotgun (WGS) entry which is preliminary data.</text>
</comment>
<dbReference type="Pfam" id="PF07666">
    <property type="entry name" value="MpPF26"/>
    <property type="match status" value="1"/>
</dbReference>
<evidence type="ECO:0000313" key="3">
    <source>
        <dbReference type="EMBL" id="GAL00930.1"/>
    </source>
</evidence>
<dbReference type="InterPro" id="IPR011655">
    <property type="entry name" value="MpPF26"/>
</dbReference>
<dbReference type="EMBL" id="BBNT01000003">
    <property type="protein sequence ID" value="GAL74818.1"/>
    <property type="molecule type" value="Genomic_DNA"/>
</dbReference>
<dbReference type="EMBL" id="JPJI01000026">
    <property type="protein sequence ID" value="KEZ93874.1"/>
    <property type="molecule type" value="Genomic_DNA"/>
</dbReference>
<dbReference type="EMBL" id="BBLG01000006">
    <property type="protein sequence ID" value="GAK77053.1"/>
    <property type="molecule type" value="Genomic_DNA"/>
</dbReference>
<keyword evidence="1" id="KW-0812">Transmembrane</keyword>
<dbReference type="Proteomes" id="UP000029647">
    <property type="component" value="Unassembled WGS sequence"/>
</dbReference>
<dbReference type="NCBIfam" id="NF040945">
    <property type="entry name" value="CCC_membrane"/>
    <property type="match status" value="1"/>
</dbReference>
<feature type="transmembrane region" description="Helical" evidence="1">
    <location>
        <begin position="63"/>
        <end position="83"/>
    </location>
</feature>
<evidence type="ECO:0000256" key="1">
    <source>
        <dbReference type="SAM" id="Phobius"/>
    </source>
</evidence>
<dbReference type="Proteomes" id="UP000239997">
    <property type="component" value="Unassembled WGS sequence"/>
</dbReference>
<evidence type="ECO:0000313" key="9">
    <source>
        <dbReference type="Proteomes" id="UP000029226"/>
    </source>
</evidence>
<dbReference type="GeneID" id="90595436"/>
<reference evidence="8 9" key="1">
    <citation type="journal article" date="2014" name="Genome Announc.">
        <title>Draft Genome Sequences of Marine Flavobacterium Nonlabens Strains NR17, NR24, NR27, NR32, NR33, and Ara13.</title>
        <authorList>
            <person name="Nakanishi M."/>
            <person name="Meirelles P."/>
            <person name="Suzuki R."/>
            <person name="Takatani N."/>
            <person name="Mino S."/>
            <person name="Suda W."/>
            <person name="Oshima K."/>
            <person name="Hattori M."/>
            <person name="Ohkuma M."/>
            <person name="Hosokawa M."/>
            <person name="Miyashita K."/>
            <person name="Thompson F.L."/>
            <person name="Niwa A."/>
            <person name="Sawabe T."/>
            <person name="Sawabe T."/>
        </authorList>
    </citation>
    <scope>NUCLEOTIDE SEQUENCE [LARGE SCALE GENOMIC DNA]</scope>
    <source>
        <strain evidence="4">JCM 19275</strain>
        <strain evidence="2">JCM 19296</strain>
        <strain evidence="3">JCM 19314</strain>
        <strain evidence="10">JCM19275</strain>
        <strain evidence="8">JCM19296</strain>
        <strain evidence="9">JCM19314</strain>
    </source>
</reference>
<gene>
    <name evidence="5" type="ORF">IL45_06665</name>
    <name evidence="4" type="ORF">JCM19275_857</name>
    <name evidence="2" type="ORF">JCM19296_2657</name>
    <name evidence="3" type="ORF">JCM19314_156</name>
    <name evidence="6" type="ORF">LY02_01513</name>
</gene>
<evidence type="ECO:0000313" key="4">
    <source>
        <dbReference type="EMBL" id="GAL74818.1"/>
    </source>
</evidence>
<evidence type="ECO:0000313" key="10">
    <source>
        <dbReference type="Proteomes" id="UP000029647"/>
    </source>
</evidence>
<dbReference type="RefSeq" id="WP_036581707.1">
    <property type="nucleotide sequence ID" value="NZ_CP136694.1"/>
</dbReference>
<keyword evidence="11" id="KW-1185">Reference proteome</keyword>
<evidence type="ECO:0000313" key="6">
    <source>
        <dbReference type="EMBL" id="PRX14482.1"/>
    </source>
</evidence>
<dbReference type="EMBL" id="PVNA01000002">
    <property type="protein sequence ID" value="PRX14482.1"/>
    <property type="molecule type" value="Genomic_DNA"/>
</dbReference>
<reference evidence="5 7" key="2">
    <citation type="submission" date="2014-07" db="EMBL/GenBank/DDBJ databases">
        <title>Draft genome sequence of Nonlabens ulvanivorans, an ulvan degrading bacterium.</title>
        <authorList>
            <person name="Kopel M."/>
            <person name="Helbert W."/>
            <person name="Henrissat B."/>
            <person name="Doniger T."/>
            <person name="Banin E."/>
        </authorList>
    </citation>
    <scope>NUCLEOTIDE SEQUENCE [LARGE SCALE GENOMIC DNA]</scope>
    <source>
        <strain evidence="5 7">PLR</strain>
    </source>
</reference>
<proteinExistence type="predicted"/>